<dbReference type="EMBL" id="JACGCM010000635">
    <property type="protein sequence ID" value="KAF6169561.1"/>
    <property type="molecule type" value="Genomic_DNA"/>
</dbReference>
<organism evidence="1 2">
    <name type="scientific">Kingdonia uniflora</name>
    <dbReference type="NCBI Taxonomy" id="39325"/>
    <lineage>
        <taxon>Eukaryota</taxon>
        <taxon>Viridiplantae</taxon>
        <taxon>Streptophyta</taxon>
        <taxon>Embryophyta</taxon>
        <taxon>Tracheophyta</taxon>
        <taxon>Spermatophyta</taxon>
        <taxon>Magnoliopsida</taxon>
        <taxon>Ranunculales</taxon>
        <taxon>Circaeasteraceae</taxon>
        <taxon>Kingdonia</taxon>
    </lineage>
</organism>
<keyword evidence="2" id="KW-1185">Reference proteome</keyword>
<proteinExistence type="predicted"/>
<evidence type="ECO:0000313" key="1">
    <source>
        <dbReference type="EMBL" id="KAF6169561.1"/>
    </source>
</evidence>
<comment type="caution">
    <text evidence="1">The sequence shown here is derived from an EMBL/GenBank/DDBJ whole genome shotgun (WGS) entry which is preliminary data.</text>
</comment>
<protein>
    <submittedName>
        <fullName evidence="1">Uncharacterized protein</fullName>
    </submittedName>
</protein>
<dbReference type="OrthoDB" id="19657at2759"/>
<evidence type="ECO:0000313" key="2">
    <source>
        <dbReference type="Proteomes" id="UP000541444"/>
    </source>
</evidence>
<dbReference type="Proteomes" id="UP000541444">
    <property type="component" value="Unassembled WGS sequence"/>
</dbReference>
<dbReference type="PANTHER" id="PTHR43689">
    <property type="entry name" value="HYDROLASE"/>
    <property type="match status" value="1"/>
</dbReference>
<name>A0A7J7NQT5_9MAGN</name>
<accession>A0A7J7NQT5</accession>
<reference evidence="1 2" key="1">
    <citation type="journal article" date="2020" name="IScience">
        <title>Genome Sequencing of the Endangered Kingdonia uniflora (Circaeasteraceae, Ranunculales) Reveals Potential Mechanisms of Evolutionary Specialization.</title>
        <authorList>
            <person name="Sun Y."/>
            <person name="Deng T."/>
            <person name="Zhang A."/>
            <person name="Moore M.J."/>
            <person name="Landis J.B."/>
            <person name="Lin N."/>
            <person name="Zhang H."/>
            <person name="Zhang X."/>
            <person name="Huang J."/>
            <person name="Zhang X."/>
            <person name="Sun H."/>
            <person name="Wang H."/>
        </authorList>
    </citation>
    <scope>NUCLEOTIDE SEQUENCE [LARGE SCALE GENOMIC DNA]</scope>
    <source>
        <strain evidence="1">TB1705</strain>
        <tissue evidence="1">Leaf</tissue>
    </source>
</reference>
<dbReference type="AlphaFoldDB" id="A0A7J7NQT5"/>
<sequence>MVHEKKNGIPDIPDDDHTLKIYNSIIEKGLPVKYILELVLFHCANSHIKLDPSSKVAEVLNVIEDIKMRVQYDANMNYKIMCWELTVFFSVSEKLNSVGDQYSVKAVENSIGTLTKLEADLLSLSREVVPAYARILLRTSLEKKHLVWPLLRIEITQVVNRHSWYDATKLITEVLNLYKVPLCVEGWDEALHEIGRLSEDALVSLKSFQVMASKHVNS</sequence>
<dbReference type="PANTHER" id="PTHR43689:SF8">
    <property type="entry name" value="ALPHA_BETA-HYDROLASES SUPERFAMILY PROTEIN"/>
    <property type="match status" value="1"/>
</dbReference>
<gene>
    <name evidence="1" type="ORF">GIB67_028112</name>
</gene>